<protein>
    <submittedName>
        <fullName evidence="2">Uncharacterized protein</fullName>
    </submittedName>
</protein>
<gene>
    <name evidence="2" type="ORF">GOC83_10800</name>
</gene>
<dbReference type="AlphaFoldDB" id="A0A847TZV6"/>
<comment type="caution">
    <text evidence="2">The sequence shown here is derived from an EMBL/GenBank/DDBJ whole genome shotgun (WGS) entry which is preliminary data.</text>
</comment>
<dbReference type="Proteomes" id="UP000610611">
    <property type="component" value="Unassembled WGS sequence"/>
</dbReference>
<name>A0A847TZV6_9EURY</name>
<evidence type="ECO:0000313" key="3">
    <source>
        <dbReference type="Proteomes" id="UP000610611"/>
    </source>
</evidence>
<proteinExistence type="predicted"/>
<keyword evidence="1" id="KW-0812">Transmembrane</keyword>
<accession>A0A847TZV6</accession>
<evidence type="ECO:0000313" key="2">
    <source>
        <dbReference type="EMBL" id="NLV06615.1"/>
    </source>
</evidence>
<sequence length="112" mass="12311">MTLDTVAGGLLTASIASISILTFVYIELAGRLKQWKEDGDWQDNPWNIPEYKIGKFLKWSIYLGAAACLSSLVSLYLFLDIEPASDFSVDITLTVIAGILVVVEVVAIVVFR</sequence>
<organism evidence="2 3">
    <name type="scientific">Haloarcula rubripromontorii</name>
    <dbReference type="NCBI Taxonomy" id="1705562"/>
    <lineage>
        <taxon>Archaea</taxon>
        <taxon>Methanobacteriati</taxon>
        <taxon>Methanobacteriota</taxon>
        <taxon>Stenosarchaea group</taxon>
        <taxon>Halobacteria</taxon>
        <taxon>Halobacteriales</taxon>
        <taxon>Haloarculaceae</taxon>
        <taxon>Haloarcula</taxon>
    </lineage>
</organism>
<keyword evidence="1" id="KW-1133">Transmembrane helix</keyword>
<keyword evidence="1" id="KW-0472">Membrane</keyword>
<feature type="transmembrane region" description="Helical" evidence="1">
    <location>
        <begin position="59"/>
        <end position="79"/>
    </location>
</feature>
<feature type="transmembrane region" description="Helical" evidence="1">
    <location>
        <begin position="91"/>
        <end position="111"/>
    </location>
</feature>
<feature type="transmembrane region" description="Helical" evidence="1">
    <location>
        <begin position="6"/>
        <end position="26"/>
    </location>
</feature>
<reference evidence="2" key="1">
    <citation type="submission" date="2019-12" db="EMBL/GenBank/DDBJ databases">
        <title>The whole-genome sequencing of Haloarcula japonica strain pws8.</title>
        <authorList>
            <person name="Verma D.K."/>
            <person name="Gopal K."/>
            <person name="Prasad E.S."/>
        </authorList>
    </citation>
    <scope>NUCLEOTIDE SEQUENCE</scope>
    <source>
        <strain evidence="2">Pws8</strain>
    </source>
</reference>
<dbReference type="EMBL" id="WOWB01000001">
    <property type="protein sequence ID" value="NLV06615.1"/>
    <property type="molecule type" value="Genomic_DNA"/>
</dbReference>
<dbReference type="RefSeq" id="WP_170083503.1">
    <property type="nucleotide sequence ID" value="NZ_WOWB01000001.1"/>
</dbReference>
<evidence type="ECO:0000256" key="1">
    <source>
        <dbReference type="SAM" id="Phobius"/>
    </source>
</evidence>